<dbReference type="Proteomes" id="UP000530660">
    <property type="component" value="Unassembled WGS sequence"/>
</dbReference>
<dbReference type="EMBL" id="VWRR01000013">
    <property type="protein sequence ID" value="KAF6001658.1"/>
    <property type="molecule type" value="Genomic_DNA"/>
</dbReference>
<feature type="region of interest" description="Disordered" evidence="1">
    <location>
        <begin position="163"/>
        <end position="214"/>
    </location>
</feature>
<comment type="caution">
    <text evidence="2">The sequence shown here is derived from an EMBL/GenBank/DDBJ whole genome shotgun (WGS) entry which is preliminary data.</text>
</comment>
<name>A0A7J7IF70_9RHOD</name>
<evidence type="ECO:0000313" key="2">
    <source>
        <dbReference type="EMBL" id="KAF6001658.1"/>
    </source>
</evidence>
<proteinExistence type="predicted"/>
<keyword evidence="3" id="KW-1185">Reference proteome</keyword>
<gene>
    <name evidence="2" type="ORF">F1559_000945</name>
</gene>
<feature type="compositionally biased region" description="Basic and acidic residues" evidence="1">
    <location>
        <begin position="351"/>
        <end position="362"/>
    </location>
</feature>
<reference evidence="2 3" key="1">
    <citation type="journal article" date="2020" name="J. Phycol.">
        <title>Comparative genome analysis reveals Cyanidiococcus gen. nov., a new extremophilic red algal genus sister to Cyanidioschyzon (Cyanidioschyzonaceae, Rhodophyta).</title>
        <authorList>
            <person name="Liu S.-L."/>
            <person name="Chiang Y.-R."/>
            <person name="Yoon H.S."/>
            <person name="Fu H.-Y."/>
        </authorList>
    </citation>
    <scope>NUCLEOTIDE SEQUENCE [LARGE SCALE GENOMIC DNA]</scope>
    <source>
        <strain evidence="2 3">THAL066</strain>
    </source>
</reference>
<evidence type="ECO:0000313" key="3">
    <source>
        <dbReference type="Proteomes" id="UP000530660"/>
    </source>
</evidence>
<sequence>MEALPIYDWFLEPVLPEDGDATGCTLNESSTSAEPPAAYFTVWGAREALEEASAGVPVRSLDPEMLWQTSVVVQVETDGCENTILRTESGSCYCLRGRLRAAHMVAAGWPAATVRAFQRVNNGKGTAFPSDWRRTLGEGYSVWKKRREEVDLQRAPAVANTLAAAATTSRGPTLVVDESIDPQLASTNRMRRPNSTKDGSEPRANQIPPNTSREVRRLLEQLVRVRFHHPDIILGASSSWNSGNAWQAASSIVGAEVVALPPRSPTRRKRGRPRKQPLASDPSTDGSAGSMLVSQAAADSGPVSKSAGRLRGAMTRKTAKRSPGTPEAVVNGSDKDAKSPACSTTQLDSRASIRAEGDRHQADLSSSRSRS</sequence>
<protein>
    <submittedName>
        <fullName evidence="2">Uncharacterized protein</fullName>
    </submittedName>
</protein>
<dbReference type="OrthoDB" id="10588487at2759"/>
<feature type="compositionally biased region" description="Basic residues" evidence="1">
    <location>
        <begin position="265"/>
        <end position="275"/>
    </location>
</feature>
<dbReference type="AlphaFoldDB" id="A0A7J7IF70"/>
<accession>A0A7J7IF70</accession>
<organism evidence="2 3">
    <name type="scientific">Cyanidiococcus yangmingshanensis</name>
    <dbReference type="NCBI Taxonomy" id="2690220"/>
    <lineage>
        <taxon>Eukaryota</taxon>
        <taxon>Rhodophyta</taxon>
        <taxon>Bangiophyceae</taxon>
        <taxon>Cyanidiales</taxon>
        <taxon>Cyanidiaceae</taxon>
        <taxon>Cyanidiococcus</taxon>
    </lineage>
</organism>
<feature type="region of interest" description="Disordered" evidence="1">
    <location>
        <begin position="259"/>
        <end position="371"/>
    </location>
</feature>
<evidence type="ECO:0000256" key="1">
    <source>
        <dbReference type="SAM" id="MobiDB-lite"/>
    </source>
</evidence>